<reference evidence="1 2" key="1">
    <citation type="journal article" date="2022" name="Plant J.">
        <title>Chromosome-level genome of Camellia lanceoleosa provides a valuable resource for understanding genome evolution and self-incompatibility.</title>
        <authorList>
            <person name="Gong W."/>
            <person name="Xiao S."/>
            <person name="Wang L."/>
            <person name="Liao Z."/>
            <person name="Chang Y."/>
            <person name="Mo W."/>
            <person name="Hu G."/>
            <person name="Li W."/>
            <person name="Zhao G."/>
            <person name="Zhu H."/>
            <person name="Hu X."/>
            <person name="Ji K."/>
            <person name="Xiang X."/>
            <person name="Song Q."/>
            <person name="Yuan D."/>
            <person name="Jin S."/>
            <person name="Zhang L."/>
        </authorList>
    </citation>
    <scope>NUCLEOTIDE SEQUENCE [LARGE SCALE GENOMIC DNA]</scope>
    <source>
        <strain evidence="1">SQ_2022a</strain>
    </source>
</reference>
<sequence length="149" mass="16738">MSETDEYVQRFKELNSENLKTLCDALEKKVPWQKDIVQKYSSTNKQTIFTNGYQRAIERGRIGNSNGKKVSLYDAIVILSCESFSSRSRACSPPIKQKSDGCEEETGPCVSLDLNISFEDDSNAENQSIDDIGLLESVDGLIIFKIQEL</sequence>
<accession>A0ACC0FPF5</accession>
<comment type="caution">
    <text evidence="1">The sequence shown here is derived from an EMBL/GenBank/DDBJ whole genome shotgun (WGS) entry which is preliminary data.</text>
</comment>
<evidence type="ECO:0000313" key="2">
    <source>
        <dbReference type="Proteomes" id="UP001060215"/>
    </source>
</evidence>
<protein>
    <submittedName>
        <fullName evidence="1">Protein SMAX1-LIKE 3</fullName>
    </submittedName>
</protein>
<dbReference type="Proteomes" id="UP001060215">
    <property type="component" value="Chromosome 13"/>
</dbReference>
<proteinExistence type="predicted"/>
<evidence type="ECO:0000313" key="1">
    <source>
        <dbReference type="EMBL" id="KAI7990657.1"/>
    </source>
</evidence>
<keyword evidence="2" id="KW-1185">Reference proteome</keyword>
<dbReference type="EMBL" id="CM045770">
    <property type="protein sequence ID" value="KAI7990657.1"/>
    <property type="molecule type" value="Genomic_DNA"/>
</dbReference>
<gene>
    <name evidence="1" type="ORF">LOK49_LG12G01935</name>
</gene>
<organism evidence="1 2">
    <name type="scientific">Camellia lanceoleosa</name>
    <dbReference type="NCBI Taxonomy" id="1840588"/>
    <lineage>
        <taxon>Eukaryota</taxon>
        <taxon>Viridiplantae</taxon>
        <taxon>Streptophyta</taxon>
        <taxon>Embryophyta</taxon>
        <taxon>Tracheophyta</taxon>
        <taxon>Spermatophyta</taxon>
        <taxon>Magnoliopsida</taxon>
        <taxon>eudicotyledons</taxon>
        <taxon>Gunneridae</taxon>
        <taxon>Pentapetalae</taxon>
        <taxon>asterids</taxon>
        <taxon>Ericales</taxon>
        <taxon>Theaceae</taxon>
        <taxon>Camellia</taxon>
    </lineage>
</organism>
<name>A0ACC0FPF5_9ERIC</name>